<name>D3ADQ9_9FIRM</name>
<dbReference type="HOGENOM" id="CLU_3136535_0_0_9"/>
<gene>
    <name evidence="1" type="ORF">CLOSTHATH_01738</name>
</gene>
<dbReference type="Proteomes" id="UP000004968">
    <property type="component" value="Unassembled WGS sequence"/>
</dbReference>
<dbReference type="AlphaFoldDB" id="D3ADQ9"/>
<reference evidence="1 2" key="1">
    <citation type="submission" date="2010-01" db="EMBL/GenBank/DDBJ databases">
        <authorList>
            <person name="Weinstock G."/>
            <person name="Sodergren E."/>
            <person name="Clifton S."/>
            <person name="Fulton L."/>
            <person name="Fulton B."/>
            <person name="Courtney L."/>
            <person name="Fronick C."/>
            <person name="Harrison M."/>
            <person name="Strong C."/>
            <person name="Farmer C."/>
            <person name="Delahaunty K."/>
            <person name="Markovic C."/>
            <person name="Hall O."/>
            <person name="Minx P."/>
            <person name="Tomlinson C."/>
            <person name="Mitreva M."/>
            <person name="Nelson J."/>
            <person name="Hou S."/>
            <person name="Wollam A."/>
            <person name="Pepin K.H."/>
            <person name="Johnson M."/>
            <person name="Bhonagiri V."/>
            <person name="Nash W.E."/>
            <person name="Warren W."/>
            <person name="Chinwalla A."/>
            <person name="Mardis E.R."/>
            <person name="Wilson R.K."/>
        </authorList>
    </citation>
    <scope>NUCLEOTIDE SEQUENCE [LARGE SCALE GENOMIC DNA]</scope>
    <source>
        <strain evidence="1 2">DSM 13479</strain>
    </source>
</reference>
<evidence type="ECO:0000313" key="2">
    <source>
        <dbReference type="Proteomes" id="UP000004968"/>
    </source>
</evidence>
<sequence length="49" mass="5478">MIADLLCTSALIVLIILQGKSFRKQGKKTRATVLVNPMGMLYNDKEILQ</sequence>
<proteinExistence type="predicted"/>
<accession>D3ADQ9</accession>
<evidence type="ECO:0000313" key="1">
    <source>
        <dbReference type="EMBL" id="EFD00047.1"/>
    </source>
</evidence>
<organism evidence="1 2">
    <name type="scientific">Hungatella hathewayi DSM 13479</name>
    <dbReference type="NCBI Taxonomy" id="566550"/>
    <lineage>
        <taxon>Bacteria</taxon>
        <taxon>Bacillati</taxon>
        <taxon>Bacillota</taxon>
        <taxon>Clostridia</taxon>
        <taxon>Lachnospirales</taxon>
        <taxon>Lachnospiraceae</taxon>
        <taxon>Hungatella</taxon>
    </lineage>
</organism>
<comment type="caution">
    <text evidence="1">The sequence shown here is derived from an EMBL/GenBank/DDBJ whole genome shotgun (WGS) entry which is preliminary data.</text>
</comment>
<protein>
    <submittedName>
        <fullName evidence="1">Uncharacterized protein</fullName>
    </submittedName>
</protein>
<dbReference type="EMBL" id="ACIO01000128">
    <property type="protein sequence ID" value="EFD00047.1"/>
    <property type="molecule type" value="Genomic_DNA"/>
</dbReference>